<dbReference type="GO" id="GO:0005886">
    <property type="term" value="C:plasma membrane"/>
    <property type="evidence" value="ECO:0007669"/>
    <property type="project" value="TreeGrafter"/>
</dbReference>
<dbReference type="AlphaFoldDB" id="A0A4Y3K9Q6"/>
<feature type="compositionally biased region" description="Acidic residues" evidence="2">
    <location>
        <begin position="169"/>
        <end position="201"/>
    </location>
</feature>
<dbReference type="Pfam" id="PF05949">
    <property type="entry name" value="DUF881"/>
    <property type="match status" value="1"/>
</dbReference>
<feature type="compositionally biased region" description="Acidic residues" evidence="2">
    <location>
        <begin position="102"/>
        <end position="117"/>
    </location>
</feature>
<dbReference type="PANTHER" id="PTHR37313:SF2">
    <property type="entry name" value="UPF0749 PROTEIN YLXX"/>
    <property type="match status" value="1"/>
</dbReference>
<feature type="compositionally biased region" description="Basic and acidic residues" evidence="2">
    <location>
        <begin position="118"/>
        <end position="129"/>
    </location>
</feature>
<dbReference type="InterPro" id="IPR010273">
    <property type="entry name" value="DUF881"/>
</dbReference>
<keyword evidence="4" id="KW-1185">Reference proteome</keyword>
<feature type="compositionally biased region" description="Low complexity" evidence="2">
    <location>
        <begin position="18"/>
        <end position="36"/>
    </location>
</feature>
<evidence type="ECO:0000313" key="3">
    <source>
        <dbReference type="EMBL" id="GEA80702.1"/>
    </source>
</evidence>
<feature type="compositionally biased region" description="Acidic residues" evidence="2">
    <location>
        <begin position="63"/>
        <end position="92"/>
    </location>
</feature>
<evidence type="ECO:0000256" key="1">
    <source>
        <dbReference type="ARBA" id="ARBA00009108"/>
    </source>
</evidence>
<evidence type="ECO:0000256" key="2">
    <source>
        <dbReference type="SAM" id="MobiDB-lite"/>
    </source>
</evidence>
<proteinExistence type="inferred from homology"/>
<organism evidence="3 4">
    <name type="scientific">Cellulomonas uda</name>
    <dbReference type="NCBI Taxonomy" id="1714"/>
    <lineage>
        <taxon>Bacteria</taxon>
        <taxon>Bacillati</taxon>
        <taxon>Actinomycetota</taxon>
        <taxon>Actinomycetes</taxon>
        <taxon>Micrococcales</taxon>
        <taxon>Cellulomonadaceae</taxon>
        <taxon>Cellulomonas</taxon>
    </lineage>
</organism>
<dbReference type="PANTHER" id="PTHR37313">
    <property type="entry name" value="UPF0749 PROTEIN RV1825"/>
    <property type="match status" value="1"/>
</dbReference>
<reference evidence="3 4" key="1">
    <citation type="submission" date="2019-06" db="EMBL/GenBank/DDBJ databases">
        <title>Whole genome shotgun sequence of Cellulomonas uda NBRC 3747.</title>
        <authorList>
            <person name="Hosoyama A."/>
            <person name="Uohara A."/>
            <person name="Ohji S."/>
            <person name="Ichikawa N."/>
        </authorList>
    </citation>
    <scope>NUCLEOTIDE SEQUENCE [LARGE SCALE GENOMIC DNA]</scope>
    <source>
        <strain evidence="3 4">NBRC 3747</strain>
    </source>
</reference>
<dbReference type="RefSeq" id="WP_141319448.1">
    <property type="nucleotide sequence ID" value="NZ_BJLP01000015.1"/>
</dbReference>
<feature type="compositionally biased region" description="Basic and acidic residues" evidence="2">
    <location>
        <begin position="41"/>
        <end position="53"/>
    </location>
</feature>
<accession>A0A4Y3K9Q6</accession>
<sequence length="462" mass="48173">MTARDPAADPAREDRVRPAVPDAVVPAVFDPLADTPPTDDDAPRQPEPPDDRAALPASNEAGVSDDEVPDDGFLDDAPDGTPDDMPDDVSEETSDRRPGDTAADDEAEDDEAVDDDAVDARVPSDDELARPLYDPLPPSDDELDDLPGDPRGTLAESDGEPADVPPSEPDADETATDDAAADDAAVDDAAADEGLTDEQADEQAAAQAAVPATSAGLVDVPSRSGWATLARAMAPRATRAQIAAGVLCALLGFAVVVQVRQNDESALSGLRQSELVRVLDETTERGDQLRREVSELRGERDRLASGSDGQAAAIDSLRRSAITQGILSGRLPAQGPGVQVTLLDPGRDLQPVTMLNMLEELRNAGAEAIQLNDRRITASSAFTGTRGDVLLDGERLEPPYVWSAIGDPSTLSIALQIPGGAMATVRGTGATGTVEERDEVVVSAVRTLPDPAYASPVPIEAG</sequence>
<feature type="compositionally biased region" description="Basic and acidic residues" evidence="2">
    <location>
        <begin position="1"/>
        <end position="17"/>
    </location>
</feature>
<feature type="region of interest" description="Disordered" evidence="2">
    <location>
        <begin position="1"/>
        <end position="214"/>
    </location>
</feature>
<name>A0A4Y3K9Q6_CELUD</name>
<dbReference type="Proteomes" id="UP000315842">
    <property type="component" value="Unassembled WGS sequence"/>
</dbReference>
<dbReference type="EMBL" id="BJLP01000015">
    <property type="protein sequence ID" value="GEA80702.1"/>
    <property type="molecule type" value="Genomic_DNA"/>
</dbReference>
<gene>
    <name evidence="3" type="ORF">CUD01_11460</name>
</gene>
<protein>
    <recommendedName>
        <fullName evidence="5">DUF881 domain-containing protein</fullName>
    </recommendedName>
</protein>
<dbReference type="Gene3D" id="3.30.70.1880">
    <property type="entry name" value="Protein of unknown function DUF881"/>
    <property type="match status" value="1"/>
</dbReference>
<evidence type="ECO:0000313" key="4">
    <source>
        <dbReference type="Proteomes" id="UP000315842"/>
    </source>
</evidence>
<evidence type="ECO:0008006" key="5">
    <source>
        <dbReference type="Google" id="ProtNLM"/>
    </source>
</evidence>
<comment type="similarity">
    <text evidence="1">Belongs to the UPF0749 family.</text>
</comment>
<comment type="caution">
    <text evidence="3">The sequence shown here is derived from an EMBL/GenBank/DDBJ whole genome shotgun (WGS) entry which is preliminary data.</text>
</comment>